<sequence length="300" mass="33981">MPNIKFHTPVMLREVLDYLDLRPGKIIVDATLGTAGHAEKILERILPGGRLIGIDRDEESLSIARERLNKFGPACELVHGNFADVDMLLEKLKVTKVDGALFDLGISSVQLQDAARGFSFQNEGPLDMRMDKDSYVSAYDLVNNLNEEELSTLLWNFGEERWHNRIARLLVRERERQPITTTLELADIVSKSIPSRYRYRHYCIHSATRTFQALRIAVNRELEILEAAVNKTIAILERKARICVISFHSLEDRVIKFAFRKAQADGLIDIVTPKPLTPAQPEVAANPASRSSKLRVAERI</sequence>
<evidence type="ECO:0000256" key="1">
    <source>
        <dbReference type="ARBA" id="ARBA00010396"/>
    </source>
</evidence>
<dbReference type="GO" id="GO:0070475">
    <property type="term" value="P:rRNA base methylation"/>
    <property type="evidence" value="ECO:0007669"/>
    <property type="project" value="UniProtKB-UniRule"/>
</dbReference>
<dbReference type="Proteomes" id="UP000231292">
    <property type="component" value="Unassembled WGS sequence"/>
</dbReference>
<keyword evidence="5 6" id="KW-0949">S-adenosyl-L-methionine</keyword>
<feature type="binding site" evidence="6">
    <location>
        <position position="55"/>
    </location>
    <ligand>
        <name>S-adenosyl-L-methionine</name>
        <dbReference type="ChEBI" id="CHEBI:59789"/>
    </ligand>
</feature>
<dbReference type="InterPro" id="IPR029063">
    <property type="entry name" value="SAM-dependent_MTases_sf"/>
</dbReference>
<keyword evidence="2 6" id="KW-0698">rRNA processing</keyword>
<gene>
    <name evidence="6" type="primary">rsmH</name>
    <name evidence="8" type="ORF">COX41_06470</name>
</gene>
<evidence type="ECO:0000256" key="5">
    <source>
        <dbReference type="ARBA" id="ARBA00022691"/>
    </source>
</evidence>
<dbReference type="Pfam" id="PF01795">
    <property type="entry name" value="Methyltransf_5"/>
    <property type="match status" value="1"/>
</dbReference>
<feature type="binding site" evidence="6">
    <location>
        <begin position="35"/>
        <end position="37"/>
    </location>
    <ligand>
        <name>S-adenosyl-L-methionine</name>
        <dbReference type="ChEBI" id="CHEBI:59789"/>
    </ligand>
</feature>
<comment type="subcellular location">
    <subcellularLocation>
        <location evidence="6">Cytoplasm</location>
    </subcellularLocation>
</comment>
<keyword evidence="3 6" id="KW-0489">Methyltransferase</keyword>
<dbReference type="PIRSF" id="PIRSF004486">
    <property type="entry name" value="MraW"/>
    <property type="match status" value="1"/>
</dbReference>
<dbReference type="EC" id="2.1.1.199" evidence="6"/>
<feature type="region of interest" description="Disordered" evidence="7">
    <location>
        <begin position="279"/>
        <end position="300"/>
    </location>
</feature>
<name>A0A2G9YHP3_9BACT</name>
<keyword evidence="4 6" id="KW-0808">Transferase</keyword>
<evidence type="ECO:0000313" key="9">
    <source>
        <dbReference type="Proteomes" id="UP000231292"/>
    </source>
</evidence>
<dbReference type="Gene3D" id="1.10.150.170">
    <property type="entry name" value="Putative methyltransferase TM0872, insert domain"/>
    <property type="match status" value="1"/>
</dbReference>
<dbReference type="PANTHER" id="PTHR11265">
    <property type="entry name" value="S-ADENOSYL-METHYLTRANSFERASE MRAW"/>
    <property type="match status" value="1"/>
</dbReference>
<evidence type="ECO:0000313" key="8">
    <source>
        <dbReference type="EMBL" id="PIP18767.1"/>
    </source>
</evidence>
<dbReference type="InterPro" id="IPR023397">
    <property type="entry name" value="SAM-dep_MeTrfase_MraW_recog"/>
</dbReference>
<dbReference type="PANTHER" id="PTHR11265:SF0">
    <property type="entry name" value="12S RRNA N4-METHYLCYTIDINE METHYLTRANSFERASE"/>
    <property type="match status" value="1"/>
</dbReference>
<evidence type="ECO:0000256" key="3">
    <source>
        <dbReference type="ARBA" id="ARBA00022603"/>
    </source>
</evidence>
<evidence type="ECO:0000256" key="4">
    <source>
        <dbReference type="ARBA" id="ARBA00022679"/>
    </source>
</evidence>
<dbReference type="EMBL" id="PCRK01000167">
    <property type="protein sequence ID" value="PIP18767.1"/>
    <property type="molecule type" value="Genomic_DNA"/>
</dbReference>
<comment type="similarity">
    <text evidence="1 6">Belongs to the methyltransferase superfamily. RsmH family.</text>
</comment>
<comment type="caution">
    <text evidence="8">The sequence shown here is derived from an EMBL/GenBank/DDBJ whole genome shotgun (WGS) entry which is preliminary data.</text>
</comment>
<feature type="binding site" evidence="6">
    <location>
        <position position="82"/>
    </location>
    <ligand>
        <name>S-adenosyl-L-methionine</name>
        <dbReference type="ChEBI" id="CHEBI:59789"/>
    </ligand>
</feature>
<dbReference type="GO" id="GO:0071424">
    <property type="term" value="F:rRNA (cytosine-N4-)-methyltransferase activity"/>
    <property type="evidence" value="ECO:0007669"/>
    <property type="project" value="UniProtKB-UniRule"/>
</dbReference>
<protein>
    <recommendedName>
        <fullName evidence="6">Ribosomal RNA small subunit methyltransferase H</fullName>
        <ecNumber evidence="6">2.1.1.199</ecNumber>
    </recommendedName>
    <alternativeName>
        <fullName evidence="6">16S rRNA m(4)C1402 methyltransferase</fullName>
    </alternativeName>
    <alternativeName>
        <fullName evidence="6">rRNA (cytosine-N(4)-)-methyltransferase RsmH</fullName>
    </alternativeName>
</protein>
<dbReference type="SUPFAM" id="SSF53335">
    <property type="entry name" value="S-adenosyl-L-methionine-dependent methyltransferases"/>
    <property type="match status" value="1"/>
</dbReference>
<evidence type="ECO:0000256" key="6">
    <source>
        <dbReference type="HAMAP-Rule" id="MF_01007"/>
    </source>
</evidence>
<feature type="binding site" evidence="6">
    <location>
        <position position="110"/>
    </location>
    <ligand>
        <name>S-adenosyl-L-methionine</name>
        <dbReference type="ChEBI" id="CHEBI:59789"/>
    </ligand>
</feature>
<keyword evidence="6" id="KW-0963">Cytoplasm</keyword>
<dbReference type="HAMAP" id="MF_01007">
    <property type="entry name" value="16SrRNA_methyltr_H"/>
    <property type="match status" value="1"/>
</dbReference>
<dbReference type="InterPro" id="IPR002903">
    <property type="entry name" value="RsmH"/>
</dbReference>
<feature type="binding site" evidence="6">
    <location>
        <position position="103"/>
    </location>
    <ligand>
        <name>S-adenosyl-L-methionine</name>
        <dbReference type="ChEBI" id="CHEBI:59789"/>
    </ligand>
</feature>
<comment type="function">
    <text evidence="6">Specifically methylates the N4 position of cytidine in position 1402 (C1402) of 16S rRNA.</text>
</comment>
<dbReference type="NCBIfam" id="TIGR00006">
    <property type="entry name" value="16S rRNA (cytosine(1402)-N(4))-methyltransferase RsmH"/>
    <property type="match status" value="1"/>
</dbReference>
<dbReference type="GO" id="GO:0005737">
    <property type="term" value="C:cytoplasm"/>
    <property type="evidence" value="ECO:0007669"/>
    <property type="project" value="UniProtKB-SubCell"/>
</dbReference>
<dbReference type="Gene3D" id="3.40.50.150">
    <property type="entry name" value="Vaccinia Virus protein VP39"/>
    <property type="match status" value="1"/>
</dbReference>
<proteinExistence type="inferred from homology"/>
<reference evidence="8 9" key="1">
    <citation type="submission" date="2017-09" db="EMBL/GenBank/DDBJ databases">
        <title>Depth-based differentiation of microbial function through sediment-hosted aquifers and enrichment of novel symbionts in the deep terrestrial subsurface.</title>
        <authorList>
            <person name="Probst A.J."/>
            <person name="Ladd B."/>
            <person name="Jarett J.K."/>
            <person name="Geller-Mcgrath D.E."/>
            <person name="Sieber C.M."/>
            <person name="Emerson J.B."/>
            <person name="Anantharaman K."/>
            <person name="Thomas B.C."/>
            <person name="Malmstrom R."/>
            <person name="Stieglmeier M."/>
            <person name="Klingl A."/>
            <person name="Woyke T."/>
            <person name="Ryan C.M."/>
            <person name="Banfield J.F."/>
        </authorList>
    </citation>
    <scope>NUCLEOTIDE SEQUENCE [LARGE SCALE GENOMIC DNA]</scope>
    <source>
        <strain evidence="8">CG23_combo_of_CG06-09_8_20_14_all_41_10</strain>
    </source>
</reference>
<evidence type="ECO:0000256" key="2">
    <source>
        <dbReference type="ARBA" id="ARBA00022552"/>
    </source>
</evidence>
<dbReference type="SUPFAM" id="SSF81799">
    <property type="entry name" value="Putative methyltransferase TM0872, insert domain"/>
    <property type="match status" value="1"/>
</dbReference>
<accession>A0A2G9YHP3</accession>
<comment type="catalytic activity">
    <reaction evidence="6">
        <text>cytidine(1402) in 16S rRNA + S-adenosyl-L-methionine = N(4)-methylcytidine(1402) in 16S rRNA + S-adenosyl-L-homocysteine + H(+)</text>
        <dbReference type="Rhea" id="RHEA:42928"/>
        <dbReference type="Rhea" id="RHEA-COMP:10286"/>
        <dbReference type="Rhea" id="RHEA-COMP:10287"/>
        <dbReference type="ChEBI" id="CHEBI:15378"/>
        <dbReference type="ChEBI" id="CHEBI:57856"/>
        <dbReference type="ChEBI" id="CHEBI:59789"/>
        <dbReference type="ChEBI" id="CHEBI:74506"/>
        <dbReference type="ChEBI" id="CHEBI:82748"/>
        <dbReference type="EC" id="2.1.1.199"/>
    </reaction>
</comment>
<organism evidence="8 9">
    <name type="scientific">Candidatus Sherwoodlollariibacterium unditelluris</name>
    <dbReference type="NCBI Taxonomy" id="1974757"/>
    <lineage>
        <taxon>Bacteria</taxon>
        <taxon>Pseudomonadati</taxon>
        <taxon>Candidatus Omnitrophota</taxon>
        <taxon>Candidatus Sherwoodlollariibacterium</taxon>
    </lineage>
</organism>
<dbReference type="AlphaFoldDB" id="A0A2G9YHP3"/>
<evidence type="ECO:0000256" key="7">
    <source>
        <dbReference type="SAM" id="MobiDB-lite"/>
    </source>
</evidence>